<gene>
    <name evidence="3" type="ORF">GCM10008170_24360</name>
    <name evidence="4" type="ORF">JOD31_002453</name>
</gene>
<reference evidence="3" key="3">
    <citation type="submission" date="2023-01" db="EMBL/GenBank/DDBJ databases">
        <authorList>
            <person name="Sun Q."/>
            <person name="Evtushenko L."/>
        </authorList>
    </citation>
    <scope>NUCLEOTIDE SEQUENCE</scope>
    <source>
        <strain evidence="3">VKM B-1606</strain>
    </source>
</reference>
<dbReference type="GO" id="GO:0006790">
    <property type="term" value="P:sulfur compound metabolic process"/>
    <property type="evidence" value="ECO:0007669"/>
    <property type="project" value="TreeGrafter"/>
</dbReference>
<dbReference type="Proteomes" id="UP001143400">
    <property type="component" value="Unassembled WGS sequence"/>
</dbReference>
<evidence type="ECO:0000313" key="5">
    <source>
        <dbReference type="Proteomes" id="UP000758856"/>
    </source>
</evidence>
<protein>
    <submittedName>
        <fullName evidence="4">DMSO/TMAO reductase YedYZ molybdopterin-dependent catalytic subunit</fullName>
    </submittedName>
</protein>
<evidence type="ECO:0000313" key="3">
    <source>
        <dbReference type="EMBL" id="GLK56417.1"/>
    </source>
</evidence>
<evidence type="ECO:0000259" key="2">
    <source>
        <dbReference type="Pfam" id="PF00174"/>
    </source>
</evidence>
<evidence type="ECO:0000256" key="1">
    <source>
        <dbReference type="SAM" id="MobiDB-lite"/>
    </source>
</evidence>
<dbReference type="GO" id="GO:0043546">
    <property type="term" value="F:molybdopterin cofactor binding"/>
    <property type="evidence" value="ECO:0007669"/>
    <property type="project" value="TreeGrafter"/>
</dbReference>
<dbReference type="EMBL" id="BSFF01000003">
    <property type="protein sequence ID" value="GLK56417.1"/>
    <property type="molecule type" value="Genomic_DNA"/>
</dbReference>
<dbReference type="GO" id="GO:0020037">
    <property type="term" value="F:heme binding"/>
    <property type="evidence" value="ECO:0007669"/>
    <property type="project" value="TreeGrafter"/>
</dbReference>
<feature type="domain" description="Oxidoreductase molybdopterin-binding" evidence="2">
    <location>
        <begin position="20"/>
        <end position="111"/>
    </location>
</feature>
<dbReference type="EMBL" id="JAFBCY010000003">
    <property type="protein sequence ID" value="MBM7852211.1"/>
    <property type="molecule type" value="Genomic_DNA"/>
</dbReference>
<dbReference type="Pfam" id="PF00174">
    <property type="entry name" value="Oxidored_molyb"/>
    <property type="match status" value="1"/>
</dbReference>
<dbReference type="RefSeq" id="WP_204950627.1">
    <property type="nucleotide sequence ID" value="NZ_BSFF01000003.1"/>
</dbReference>
<evidence type="ECO:0000313" key="6">
    <source>
        <dbReference type="Proteomes" id="UP001143400"/>
    </source>
</evidence>
<reference evidence="4 5" key="2">
    <citation type="submission" date="2021-01" db="EMBL/GenBank/DDBJ databases">
        <title>Genomic Encyclopedia of Type Strains, Phase IV (KMG-IV): sequencing the most valuable type-strain genomes for metagenomic binning, comparative biology and taxonomic classification.</title>
        <authorList>
            <person name="Goeker M."/>
        </authorList>
    </citation>
    <scope>NUCLEOTIDE SEQUENCE [LARGE SCALE GENOMIC DNA]</scope>
    <source>
        <strain evidence="4 5">DSM 6130</strain>
    </source>
</reference>
<dbReference type="Gene3D" id="3.90.420.10">
    <property type="entry name" value="Oxidoreductase, molybdopterin-binding domain"/>
    <property type="match status" value="1"/>
</dbReference>
<comment type="caution">
    <text evidence="3">The sequence shown here is derived from an EMBL/GenBank/DDBJ whole genome shotgun (WGS) entry which is preliminary data.</text>
</comment>
<reference evidence="3" key="1">
    <citation type="journal article" date="2014" name="Int. J. Syst. Evol. Microbiol.">
        <title>Complete genome sequence of Corynebacterium casei LMG S-19264T (=DSM 44701T), isolated from a smear-ripened cheese.</title>
        <authorList>
            <consortium name="US DOE Joint Genome Institute (JGI-PGF)"/>
            <person name="Walter F."/>
            <person name="Albersmeier A."/>
            <person name="Kalinowski J."/>
            <person name="Ruckert C."/>
        </authorList>
    </citation>
    <scope>NUCLEOTIDE SEQUENCE</scope>
    <source>
        <strain evidence="3">VKM B-1606</strain>
    </source>
</reference>
<dbReference type="Proteomes" id="UP000758856">
    <property type="component" value="Unassembled WGS sequence"/>
</dbReference>
<dbReference type="InterPro" id="IPR000572">
    <property type="entry name" value="OxRdtase_Mopterin-bd_dom"/>
</dbReference>
<accession>A0A9W6ITV7</accession>
<dbReference type="PANTHER" id="PTHR19372">
    <property type="entry name" value="SULFITE REDUCTASE"/>
    <property type="match status" value="1"/>
</dbReference>
<keyword evidence="5" id="KW-1185">Reference proteome</keyword>
<proteinExistence type="predicted"/>
<name>A0A9W6ITV7_9HYPH</name>
<dbReference type="SUPFAM" id="SSF56524">
    <property type="entry name" value="Oxidoreductase molybdopterin-binding domain"/>
    <property type="match status" value="1"/>
</dbReference>
<evidence type="ECO:0000313" key="4">
    <source>
        <dbReference type="EMBL" id="MBM7852211.1"/>
    </source>
</evidence>
<feature type="compositionally biased region" description="Low complexity" evidence="1">
    <location>
        <begin position="177"/>
        <end position="198"/>
    </location>
</feature>
<dbReference type="PANTHER" id="PTHR19372:SF7">
    <property type="entry name" value="SULFITE OXIDASE, MITOCHONDRIAL"/>
    <property type="match status" value="1"/>
</dbReference>
<dbReference type="GO" id="GO:0008482">
    <property type="term" value="F:sulfite oxidase activity"/>
    <property type="evidence" value="ECO:0007669"/>
    <property type="project" value="TreeGrafter"/>
</dbReference>
<organism evidence="3 6">
    <name type="scientific">Methylopila capsulata</name>
    <dbReference type="NCBI Taxonomy" id="61654"/>
    <lineage>
        <taxon>Bacteria</taxon>
        <taxon>Pseudomonadati</taxon>
        <taxon>Pseudomonadota</taxon>
        <taxon>Alphaproteobacteria</taxon>
        <taxon>Hyphomicrobiales</taxon>
        <taxon>Methylopilaceae</taxon>
        <taxon>Methylopila</taxon>
    </lineage>
</organism>
<sequence length="198" mass="20631">MKPFVFAVSDGGSEILKVAASASWTGGASALLLPRRLGPVGRVGLTGADVDPGEHSVAKAMEEHTLLFAMNSEPLPNIHGGPLRLVVPGWPASASHKWLTRITLRDKEHDGQGMTGRYYGMPEQPLIPGSKGDGVKFKILESTPIRAATTSPANGTQMPAGARGLKLCGVAWGGTCPSSAPTSRSTAARPGSRPSSRR</sequence>
<feature type="region of interest" description="Disordered" evidence="1">
    <location>
        <begin position="175"/>
        <end position="198"/>
    </location>
</feature>
<dbReference type="AlphaFoldDB" id="A0A9W6ITV7"/>
<dbReference type="InterPro" id="IPR036374">
    <property type="entry name" value="OxRdtase_Mopterin-bd_sf"/>
</dbReference>